<dbReference type="RefSeq" id="XP_016489477.1">
    <property type="nucleotide sequence ID" value="XM_016633991.1"/>
</dbReference>
<sequence length="345" mass="39213">MTKQAEIQQKVVQNSNNTRSKKGEGVHAEEIRIEKQPIVIDTSAEKVNEGKSWANLVTGNTFAARGMGLSFVAPVIQNGEKIVELQKEEIEKEAEKWKITVIMYVVGDTPSIGAIERFIASQWNFVLKPKVYYHNDGFFVVRFKNEEEMNEVLYSGSCTIQNRPVITEAWTTDFDFNEEVLKTLSLWIKLPNLPLNCRGMDSLSRIGSGLEIPICADECTTKVERISYARILVEISITKPLPTKITVKDPSGRQFDQSVVYDWKPTYCSTCLQLGHNCQTKQAQPQMNKQQKQKHEWKPKEQEKQGSTIHKAQEAAENTEQVPKMQNTMKVTTEENKGWQAAKGK</sequence>
<feature type="compositionally biased region" description="Polar residues" evidence="1">
    <location>
        <begin position="1"/>
        <end position="18"/>
    </location>
</feature>
<dbReference type="AlphaFoldDB" id="A0A1S4BKX2"/>
<reference evidence="3" key="1">
    <citation type="submission" date="2025-08" db="UniProtKB">
        <authorList>
            <consortium name="RefSeq"/>
        </authorList>
    </citation>
    <scope>IDENTIFICATION</scope>
</reference>
<organism evidence="3">
    <name type="scientific">Nicotiana tabacum</name>
    <name type="common">Common tobacco</name>
    <dbReference type="NCBI Taxonomy" id="4097"/>
    <lineage>
        <taxon>Eukaryota</taxon>
        <taxon>Viridiplantae</taxon>
        <taxon>Streptophyta</taxon>
        <taxon>Embryophyta</taxon>
        <taxon>Tracheophyta</taxon>
        <taxon>Spermatophyta</taxon>
        <taxon>Magnoliopsida</taxon>
        <taxon>eudicotyledons</taxon>
        <taxon>Gunneridae</taxon>
        <taxon>Pentapetalae</taxon>
        <taxon>asterids</taxon>
        <taxon>lamiids</taxon>
        <taxon>Solanales</taxon>
        <taxon>Solanaceae</taxon>
        <taxon>Nicotianoideae</taxon>
        <taxon>Nicotianeae</taxon>
        <taxon>Nicotiana</taxon>
    </lineage>
</organism>
<proteinExistence type="predicted"/>
<feature type="compositionally biased region" description="Basic and acidic residues" evidence="1">
    <location>
        <begin position="293"/>
        <end position="304"/>
    </location>
</feature>
<dbReference type="KEGG" id="nta:107809380"/>
<dbReference type="PANTHER" id="PTHR33233">
    <property type="entry name" value="ENDONUCLEASE/EXONUCLEASE/PHOSPHATASE"/>
    <property type="match status" value="1"/>
</dbReference>
<evidence type="ECO:0000313" key="3">
    <source>
        <dbReference type="RefSeq" id="XP_016489477.1"/>
    </source>
</evidence>
<feature type="domain" description="DUF4283" evidence="2">
    <location>
        <begin position="94"/>
        <end position="178"/>
    </location>
</feature>
<dbReference type="PANTHER" id="PTHR33233:SF17">
    <property type="entry name" value="DUF4283 DOMAIN-CONTAINING PROTEIN"/>
    <property type="match status" value="1"/>
</dbReference>
<dbReference type="InterPro" id="IPR025558">
    <property type="entry name" value="DUF4283"/>
</dbReference>
<gene>
    <name evidence="3" type="primary">LOC107809380</name>
</gene>
<evidence type="ECO:0000256" key="1">
    <source>
        <dbReference type="SAM" id="MobiDB-lite"/>
    </source>
</evidence>
<feature type="region of interest" description="Disordered" evidence="1">
    <location>
        <begin position="283"/>
        <end position="345"/>
    </location>
</feature>
<dbReference type="OrthoDB" id="1112026at2759"/>
<dbReference type="OMA" id="ICADECT"/>
<evidence type="ECO:0000259" key="2">
    <source>
        <dbReference type="Pfam" id="PF14111"/>
    </source>
</evidence>
<protein>
    <recommendedName>
        <fullName evidence="2">DUF4283 domain-containing protein</fullName>
    </recommendedName>
</protein>
<feature type="compositionally biased region" description="Polar residues" evidence="1">
    <location>
        <begin position="305"/>
        <end position="331"/>
    </location>
</feature>
<dbReference type="PaxDb" id="4097-A0A1S4BKX2"/>
<name>A0A1S4BKX2_TOBAC</name>
<feature type="region of interest" description="Disordered" evidence="1">
    <location>
        <begin position="1"/>
        <end position="27"/>
    </location>
</feature>
<accession>A0A1S4BKX2</accession>
<dbReference type="Pfam" id="PF14111">
    <property type="entry name" value="DUF4283"/>
    <property type="match status" value="1"/>
</dbReference>